<dbReference type="PANTHER" id="PTHR37299:SF1">
    <property type="entry name" value="STAGE 0 SPORULATION PROTEIN A HOMOLOG"/>
    <property type="match status" value="1"/>
</dbReference>
<dbReference type="SMART" id="SM00850">
    <property type="entry name" value="LytTR"/>
    <property type="match status" value="1"/>
</dbReference>
<dbReference type="InterPro" id="IPR011006">
    <property type="entry name" value="CheY-like_superfamily"/>
</dbReference>
<dbReference type="RefSeq" id="WP_138547324.1">
    <property type="nucleotide sequence ID" value="NZ_PNCG01000002.1"/>
</dbReference>
<dbReference type="Gene3D" id="2.40.50.1020">
    <property type="entry name" value="LytTr DNA-binding domain"/>
    <property type="match status" value="1"/>
</dbReference>
<dbReference type="InterPro" id="IPR001789">
    <property type="entry name" value="Sig_transdc_resp-reg_receiver"/>
</dbReference>
<dbReference type="Gene3D" id="3.40.50.2300">
    <property type="match status" value="1"/>
</dbReference>
<evidence type="ECO:0000313" key="5">
    <source>
        <dbReference type="EMBL" id="TMP88425.1"/>
    </source>
</evidence>
<accession>A0A5S3Z973</accession>
<dbReference type="Pfam" id="PF04397">
    <property type="entry name" value="LytTR"/>
    <property type="match status" value="1"/>
</dbReference>
<keyword evidence="1" id="KW-0902">Two-component regulatory system</keyword>
<comment type="caution">
    <text evidence="5">The sequence shown here is derived from an EMBL/GenBank/DDBJ whole genome shotgun (WGS) entry which is preliminary data.</text>
</comment>
<dbReference type="SMART" id="SM00448">
    <property type="entry name" value="REC"/>
    <property type="match status" value="1"/>
</dbReference>
<dbReference type="InterPro" id="IPR007492">
    <property type="entry name" value="LytTR_DNA-bd_dom"/>
</dbReference>
<dbReference type="PROSITE" id="PS50110">
    <property type="entry name" value="RESPONSE_REGULATORY"/>
    <property type="match status" value="1"/>
</dbReference>
<feature type="domain" description="HTH LytTR-type" evidence="4">
    <location>
        <begin position="170"/>
        <end position="275"/>
    </location>
</feature>
<keyword evidence="5" id="KW-0238">DNA-binding</keyword>
<dbReference type="InterPro" id="IPR046947">
    <property type="entry name" value="LytR-like"/>
</dbReference>
<dbReference type="AlphaFoldDB" id="A0A5S3Z973"/>
<keyword evidence="2" id="KW-0597">Phosphoprotein</keyword>
<evidence type="ECO:0000313" key="6">
    <source>
        <dbReference type="Proteomes" id="UP000305874"/>
    </source>
</evidence>
<proteinExistence type="predicted"/>
<dbReference type="EMBL" id="PNCG01000002">
    <property type="protein sequence ID" value="TMP88425.1"/>
    <property type="molecule type" value="Genomic_DNA"/>
</dbReference>
<dbReference type="PROSITE" id="PS50930">
    <property type="entry name" value="HTH_LYTTR"/>
    <property type="match status" value="1"/>
</dbReference>
<dbReference type="GO" id="GO:0003677">
    <property type="term" value="F:DNA binding"/>
    <property type="evidence" value="ECO:0007669"/>
    <property type="project" value="UniProtKB-KW"/>
</dbReference>
<reference evidence="5 6" key="1">
    <citation type="submission" date="2017-12" db="EMBL/GenBank/DDBJ databases">
        <authorList>
            <person name="Paulsen S."/>
            <person name="Gram L.K."/>
        </authorList>
    </citation>
    <scope>NUCLEOTIDE SEQUENCE [LARGE SCALE GENOMIC DNA]</scope>
    <source>
        <strain evidence="5 6">S2897</strain>
    </source>
</reference>
<evidence type="ECO:0000259" key="3">
    <source>
        <dbReference type="PROSITE" id="PS50110"/>
    </source>
</evidence>
<organism evidence="5 6">
    <name type="scientific">Pseudoalteromonas ruthenica</name>
    <dbReference type="NCBI Taxonomy" id="151081"/>
    <lineage>
        <taxon>Bacteria</taxon>
        <taxon>Pseudomonadati</taxon>
        <taxon>Pseudomonadota</taxon>
        <taxon>Gammaproteobacteria</taxon>
        <taxon>Alteromonadales</taxon>
        <taxon>Pseudoalteromonadaceae</taxon>
        <taxon>Pseudoalteromonas</taxon>
    </lineage>
</organism>
<protein>
    <submittedName>
        <fullName evidence="5">DNA-binding response regulator</fullName>
    </submittedName>
</protein>
<dbReference type="GO" id="GO:0000156">
    <property type="term" value="F:phosphorelay response regulator activity"/>
    <property type="evidence" value="ECO:0007669"/>
    <property type="project" value="InterPro"/>
</dbReference>
<dbReference type="SUPFAM" id="SSF52172">
    <property type="entry name" value="CheY-like"/>
    <property type="match status" value="1"/>
</dbReference>
<evidence type="ECO:0000256" key="1">
    <source>
        <dbReference type="ARBA" id="ARBA00023012"/>
    </source>
</evidence>
<reference evidence="6" key="2">
    <citation type="submission" date="2019-06" db="EMBL/GenBank/DDBJ databases">
        <title>Co-occurence of chitin degradation, pigmentation and bioactivity in marine Pseudoalteromonas.</title>
        <authorList>
            <person name="Sonnenschein E.C."/>
            <person name="Bech P.K."/>
        </authorList>
    </citation>
    <scope>NUCLEOTIDE SEQUENCE [LARGE SCALE GENOMIC DNA]</scope>
    <source>
        <strain evidence="6">S2897</strain>
    </source>
</reference>
<evidence type="ECO:0000256" key="2">
    <source>
        <dbReference type="PROSITE-ProRule" id="PRU00169"/>
    </source>
</evidence>
<dbReference type="Proteomes" id="UP000305874">
    <property type="component" value="Unassembled WGS sequence"/>
</dbReference>
<dbReference type="Pfam" id="PF00072">
    <property type="entry name" value="Response_reg"/>
    <property type="match status" value="1"/>
</dbReference>
<sequence>MNTIKTLIVDDESLARKGLAIRLADIECIELVQQCAQGQEAVDICRSELIDLVFLDIQMPGMNGFEVADALAQLPDSQQPLVVFVTAFDRYAVQAFEVHALDYVLKPVDDNRLKQAVEKVQSHLKTQQDNTHKKKLASFVAGITGNNCEEILKKLASGDSLETKRYPESLAVKEQGEIIRVPTNTIQWVDAAGDYMCLHCGDGQTHILRKTMKELEQELDPGLFVRVHRSAIVNSKQINKLVTQVSGEYLLVLTNGQELKVSRSYRDKVKAALAN</sequence>
<evidence type="ECO:0000259" key="4">
    <source>
        <dbReference type="PROSITE" id="PS50930"/>
    </source>
</evidence>
<dbReference type="STRING" id="151081.TW72_09045"/>
<gene>
    <name evidence="5" type="ORF">CWC05_03060</name>
</gene>
<dbReference type="PANTHER" id="PTHR37299">
    <property type="entry name" value="TRANSCRIPTIONAL REGULATOR-RELATED"/>
    <property type="match status" value="1"/>
</dbReference>
<feature type="domain" description="Response regulatory" evidence="3">
    <location>
        <begin position="5"/>
        <end position="121"/>
    </location>
</feature>
<feature type="modified residue" description="4-aspartylphosphate" evidence="2">
    <location>
        <position position="56"/>
    </location>
</feature>
<name>A0A5S3Z973_9GAMM</name>